<keyword evidence="5" id="KW-1185">Reference proteome</keyword>
<protein>
    <submittedName>
        <fullName evidence="4">Cobalt-precorrin-6A reductase</fullName>
    </submittedName>
</protein>
<dbReference type="UniPathway" id="UPA00148"/>
<evidence type="ECO:0000313" key="5">
    <source>
        <dbReference type="Proteomes" id="UP000238493"/>
    </source>
</evidence>
<proteinExistence type="predicted"/>
<name>A0A2S7IZC7_9HYPH</name>
<dbReference type="GO" id="GO:0016994">
    <property type="term" value="F:precorrin-6A reductase activity"/>
    <property type="evidence" value="ECO:0007669"/>
    <property type="project" value="InterPro"/>
</dbReference>
<dbReference type="Pfam" id="PF02571">
    <property type="entry name" value="CbiJ"/>
    <property type="match status" value="1"/>
</dbReference>
<organism evidence="4 5">
    <name type="scientific">Brucella oryzae</name>
    <dbReference type="NCBI Taxonomy" id="335286"/>
    <lineage>
        <taxon>Bacteria</taxon>
        <taxon>Pseudomonadati</taxon>
        <taxon>Pseudomonadota</taxon>
        <taxon>Alphaproteobacteria</taxon>
        <taxon>Hyphomicrobiales</taxon>
        <taxon>Brucellaceae</taxon>
        <taxon>Brucella/Ochrobactrum group</taxon>
        <taxon>Brucella</taxon>
    </lineage>
</organism>
<dbReference type="RefSeq" id="WP_104755866.1">
    <property type="nucleotide sequence ID" value="NZ_JAGSIC010000003.1"/>
</dbReference>
<dbReference type="NCBIfam" id="NF005968">
    <property type="entry name" value="PRK08057.1-2"/>
    <property type="match status" value="1"/>
</dbReference>
<dbReference type="PROSITE" id="PS51014">
    <property type="entry name" value="COBK_CBIJ"/>
    <property type="match status" value="1"/>
</dbReference>
<dbReference type="NCBIfam" id="NF005971">
    <property type="entry name" value="PRK08057.1-5"/>
    <property type="match status" value="1"/>
</dbReference>
<dbReference type="GO" id="GO:0009236">
    <property type="term" value="P:cobalamin biosynthetic process"/>
    <property type="evidence" value="ECO:0007669"/>
    <property type="project" value="UniProtKB-UniPathway"/>
</dbReference>
<evidence type="ECO:0000313" key="4">
    <source>
        <dbReference type="EMBL" id="PQA73296.1"/>
    </source>
</evidence>
<gene>
    <name evidence="4" type="ORF">C3731_11820</name>
</gene>
<evidence type="ECO:0000256" key="1">
    <source>
        <dbReference type="ARBA" id="ARBA00004953"/>
    </source>
</evidence>
<keyword evidence="3" id="KW-0560">Oxidoreductase</keyword>
<accession>A0A2S7IZC7</accession>
<dbReference type="PANTHER" id="PTHR36925:SF1">
    <property type="entry name" value="COBALT-PRECORRIN-6A REDUCTASE"/>
    <property type="match status" value="1"/>
</dbReference>
<reference evidence="4 5" key="1">
    <citation type="submission" date="2018-02" db="EMBL/GenBank/DDBJ databases">
        <title>Draft genome sequence of Ochrobactrum oryzae found in Brazil.</title>
        <authorList>
            <person name="Cerdeira L."/>
            <person name="Andrade F."/>
            <person name="Zacariotto T."/>
            <person name="Barbosa B."/>
            <person name="Santos S."/>
            <person name="Cassetari V."/>
            <person name="Lincopan N."/>
        </authorList>
    </citation>
    <scope>NUCLEOTIDE SEQUENCE [LARGE SCALE GENOMIC DNA]</scope>
    <source>
        <strain evidence="4 5">OA447</strain>
    </source>
</reference>
<comment type="caution">
    <text evidence="4">The sequence shown here is derived from an EMBL/GenBank/DDBJ whole genome shotgun (WGS) entry which is preliminary data.</text>
</comment>
<dbReference type="InterPro" id="IPR003723">
    <property type="entry name" value="Precorrin-6x_reduct"/>
</dbReference>
<dbReference type="EMBL" id="PTRC01000019">
    <property type="protein sequence ID" value="PQA73296.1"/>
    <property type="molecule type" value="Genomic_DNA"/>
</dbReference>
<evidence type="ECO:0000256" key="2">
    <source>
        <dbReference type="ARBA" id="ARBA00022573"/>
    </source>
</evidence>
<dbReference type="OrthoDB" id="5183775at2"/>
<dbReference type="PANTHER" id="PTHR36925">
    <property type="entry name" value="COBALT-PRECORRIN-6A REDUCTASE"/>
    <property type="match status" value="1"/>
</dbReference>
<sequence>MRASDPKILILGGTAEAAALATAFAELPVNAITSLAGRTSNPAKLTGTVRSGGFGGIDGLTSYLDSEGIDLIIDATHPYAARISQNAVQAASKRGIRLVRLERPAWEEKPGDAWIDISNEAEAANAIPPGERVFLALGRQHIAPFAERADVHFIIRMIDPPDVTLPQDCEIVLAKPGDYAAEKHFLEGRRIGLIVCRNSGGTISYAKIEAARTLGLPVMMISRPPVVAKNIVASPEDAIIFARAALGF</sequence>
<dbReference type="NCBIfam" id="TIGR00715">
    <property type="entry name" value="precor6x_red"/>
    <property type="match status" value="1"/>
</dbReference>
<dbReference type="Proteomes" id="UP000238493">
    <property type="component" value="Unassembled WGS sequence"/>
</dbReference>
<comment type="pathway">
    <text evidence="1">Cofactor biosynthesis; adenosylcobalamin biosynthesis.</text>
</comment>
<keyword evidence="2" id="KW-0169">Cobalamin biosynthesis</keyword>
<dbReference type="AlphaFoldDB" id="A0A2S7IZC7"/>
<evidence type="ECO:0000256" key="3">
    <source>
        <dbReference type="ARBA" id="ARBA00023002"/>
    </source>
</evidence>